<proteinExistence type="predicted"/>
<keyword evidence="4" id="KW-1185">Reference proteome</keyword>
<dbReference type="EMBL" id="BLLK01000020">
    <property type="protein sequence ID" value="GFH44763.1"/>
    <property type="molecule type" value="Genomic_DNA"/>
</dbReference>
<gene>
    <name evidence="3" type="ORF">CTEN210_01237</name>
</gene>
<dbReference type="Proteomes" id="UP001054902">
    <property type="component" value="Unassembled WGS sequence"/>
</dbReference>
<feature type="transmembrane region" description="Helical" evidence="2">
    <location>
        <begin position="6"/>
        <end position="31"/>
    </location>
</feature>
<evidence type="ECO:0000256" key="2">
    <source>
        <dbReference type="SAM" id="Phobius"/>
    </source>
</evidence>
<evidence type="ECO:0000313" key="4">
    <source>
        <dbReference type="Proteomes" id="UP001054902"/>
    </source>
</evidence>
<protein>
    <submittedName>
        <fullName evidence="3">Uncharacterized protein</fullName>
    </submittedName>
</protein>
<feature type="transmembrane region" description="Helical" evidence="2">
    <location>
        <begin position="185"/>
        <end position="208"/>
    </location>
</feature>
<feature type="transmembrane region" description="Helical" evidence="2">
    <location>
        <begin position="278"/>
        <end position="301"/>
    </location>
</feature>
<feature type="transmembrane region" description="Helical" evidence="2">
    <location>
        <begin position="86"/>
        <end position="109"/>
    </location>
</feature>
<feature type="transmembrane region" description="Helical" evidence="2">
    <location>
        <begin position="247"/>
        <end position="266"/>
    </location>
</feature>
<keyword evidence="2" id="KW-0812">Transmembrane</keyword>
<feature type="region of interest" description="Disordered" evidence="1">
    <location>
        <begin position="419"/>
        <end position="449"/>
    </location>
</feature>
<dbReference type="AlphaFoldDB" id="A0AAD3GZP8"/>
<sequence>MVTQSLPISIVCAVITGLLFTLSVASTGYVAHLDRESKRQQKNLIVNGTINDEEGETSINSEQFSDDSPEEVKEEKIIKPVTRRTWVLANCGNIFFRLAGSALTFVGVIYGPISIFQPILATSQIFTAIVIFSYVLKIEDSPTKETRVGIYILVISSILVVFTGPKVQENLEADFILEQISSRQSIIWSLLVLAFTFIGMIHQVILAFEWYTFESRLNFILFLVTEICGSIILPVTIKLGFTALRGTLLYVNIAVGVVFGIYIIYVGIIRAKTVENNAIFATLSVSLVVLMNAISGIIMWGDEVINVGGYVCVFFLYAFGMYSVSEIDLASLRIKDTTVGNAITLVAHDVVSTQGDDDYSANNSWRSISMRTVPMSMRFIHRRDTAVTQMSFEEGDGLNSFYKRRVNRDNGAEMSLSAIQDGDEVADGNDVENGLTTPESSPKRKPRVTTPILEKLRNKLRKIEDDVHEHAVHRTEI</sequence>
<evidence type="ECO:0000313" key="3">
    <source>
        <dbReference type="EMBL" id="GFH44763.1"/>
    </source>
</evidence>
<comment type="caution">
    <text evidence="3">The sequence shown here is derived from an EMBL/GenBank/DDBJ whole genome shotgun (WGS) entry which is preliminary data.</text>
</comment>
<feature type="transmembrane region" description="Helical" evidence="2">
    <location>
        <begin position="307"/>
        <end position="325"/>
    </location>
</feature>
<organism evidence="3 4">
    <name type="scientific">Chaetoceros tenuissimus</name>
    <dbReference type="NCBI Taxonomy" id="426638"/>
    <lineage>
        <taxon>Eukaryota</taxon>
        <taxon>Sar</taxon>
        <taxon>Stramenopiles</taxon>
        <taxon>Ochrophyta</taxon>
        <taxon>Bacillariophyta</taxon>
        <taxon>Coscinodiscophyceae</taxon>
        <taxon>Chaetocerotophycidae</taxon>
        <taxon>Chaetocerotales</taxon>
        <taxon>Chaetocerotaceae</taxon>
        <taxon>Chaetoceros</taxon>
    </lineage>
</organism>
<feature type="transmembrane region" description="Helical" evidence="2">
    <location>
        <begin position="115"/>
        <end position="136"/>
    </location>
</feature>
<keyword evidence="2" id="KW-0472">Membrane</keyword>
<keyword evidence="2" id="KW-1133">Transmembrane helix</keyword>
<feature type="transmembrane region" description="Helical" evidence="2">
    <location>
        <begin position="148"/>
        <end position="165"/>
    </location>
</feature>
<name>A0AAD3GZP8_9STRA</name>
<evidence type="ECO:0000256" key="1">
    <source>
        <dbReference type="SAM" id="MobiDB-lite"/>
    </source>
</evidence>
<reference evidence="3 4" key="1">
    <citation type="journal article" date="2021" name="Sci. Rep.">
        <title>The genome of the diatom Chaetoceros tenuissimus carries an ancient integrated fragment of an extant virus.</title>
        <authorList>
            <person name="Hongo Y."/>
            <person name="Kimura K."/>
            <person name="Takaki Y."/>
            <person name="Yoshida Y."/>
            <person name="Baba S."/>
            <person name="Kobayashi G."/>
            <person name="Nagasaki K."/>
            <person name="Hano T."/>
            <person name="Tomaru Y."/>
        </authorList>
    </citation>
    <scope>NUCLEOTIDE SEQUENCE [LARGE SCALE GENOMIC DNA]</scope>
    <source>
        <strain evidence="3 4">NIES-3715</strain>
    </source>
</reference>
<feature type="compositionally biased region" description="Acidic residues" evidence="1">
    <location>
        <begin position="421"/>
        <end position="430"/>
    </location>
</feature>
<accession>A0AAD3GZP8</accession>
<feature type="transmembrane region" description="Helical" evidence="2">
    <location>
        <begin position="220"/>
        <end position="241"/>
    </location>
</feature>